<feature type="domain" description="Gcp-like" evidence="1">
    <location>
        <begin position="31"/>
        <end position="222"/>
    </location>
</feature>
<evidence type="ECO:0000313" key="3">
    <source>
        <dbReference type="Proteomes" id="UP000000269"/>
    </source>
</evidence>
<protein>
    <submittedName>
        <fullName evidence="2">Peptidase M22 glycoprotease</fullName>
    </submittedName>
</protein>
<dbReference type="HOGENOM" id="CLU_064886_0_1_9"/>
<dbReference type="PANTHER" id="PTHR11735">
    <property type="entry name" value="TRNA N6-ADENOSINE THREONYLCARBAMOYLTRANSFERASE"/>
    <property type="match status" value="1"/>
</dbReference>
<organism evidence="2 3">
    <name type="scientific">Alkaliphilus oremlandii (strain OhILAs)</name>
    <name type="common">Clostridium oremlandii (strain OhILAs)</name>
    <dbReference type="NCBI Taxonomy" id="350688"/>
    <lineage>
        <taxon>Bacteria</taxon>
        <taxon>Bacillati</taxon>
        <taxon>Bacillota</taxon>
        <taxon>Clostridia</taxon>
        <taxon>Peptostreptococcales</taxon>
        <taxon>Natronincolaceae</taxon>
        <taxon>Alkaliphilus</taxon>
    </lineage>
</organism>
<dbReference type="OrthoDB" id="9784166at2"/>
<keyword evidence="3" id="KW-1185">Reference proteome</keyword>
<proteinExistence type="predicted"/>
<dbReference type="Proteomes" id="UP000000269">
    <property type="component" value="Chromosome"/>
</dbReference>
<keyword evidence="2" id="KW-0378">Hydrolase</keyword>
<dbReference type="STRING" id="350688.Clos_2469"/>
<dbReference type="NCBIfam" id="TIGR03725">
    <property type="entry name" value="T6A_YeaZ"/>
    <property type="match status" value="1"/>
</dbReference>
<dbReference type="GO" id="GO:0005829">
    <property type="term" value="C:cytosol"/>
    <property type="evidence" value="ECO:0007669"/>
    <property type="project" value="TreeGrafter"/>
</dbReference>
<dbReference type="InterPro" id="IPR043129">
    <property type="entry name" value="ATPase_NBD"/>
</dbReference>
<sequence length="233" mass="25746">MKLLALDTSSMTATVALLDEDKVIGEYTLNHRKSHSEKLMPMIEEIVRSCELTPKDIDVFAVSLGPGSFTGLRIGIATIRAMAQALDKPVVGVPTLEALAFNLFQSTGFVCPIIDAQRDLVYTGVFQWVKGQMVEVVPQQVLHIDELMDRLQKETEAVYFVGDAIDKFSLILKERLGAQFQVPPKKFLIPSAASVGEIAKIKFEKGLVGDIAPIYMRKSAAEVQYDEKMKGRA</sequence>
<dbReference type="AlphaFoldDB" id="A8MJL9"/>
<reference evidence="3" key="1">
    <citation type="submission" date="2007-10" db="EMBL/GenBank/DDBJ databases">
        <title>Complete genome of Alkaliphilus oremlandii OhILAs.</title>
        <authorList>
            <person name="Copeland A."/>
            <person name="Lucas S."/>
            <person name="Lapidus A."/>
            <person name="Barry K."/>
            <person name="Detter J.C."/>
            <person name="Glavina del Rio T."/>
            <person name="Hammon N."/>
            <person name="Israni S."/>
            <person name="Dalin E."/>
            <person name="Tice H."/>
            <person name="Pitluck S."/>
            <person name="Chain P."/>
            <person name="Malfatti S."/>
            <person name="Shin M."/>
            <person name="Vergez L."/>
            <person name="Schmutz J."/>
            <person name="Larimer F."/>
            <person name="Land M."/>
            <person name="Hauser L."/>
            <person name="Kyrpides N."/>
            <person name="Mikhailova N."/>
            <person name="Stolz J.F."/>
            <person name="Dawson A."/>
            <person name="Fisher E."/>
            <person name="Crable B."/>
            <person name="Perera E."/>
            <person name="Lisak J."/>
            <person name="Ranganathan M."/>
            <person name="Basu P."/>
            <person name="Richardson P."/>
        </authorList>
    </citation>
    <scope>NUCLEOTIDE SEQUENCE [LARGE SCALE GENOMIC DNA]</scope>
    <source>
        <strain evidence="3">OhILAs</strain>
    </source>
</reference>
<name>A8MJL9_ALKOO</name>
<dbReference type="Pfam" id="PF00814">
    <property type="entry name" value="TsaD"/>
    <property type="match status" value="1"/>
</dbReference>
<dbReference type="RefSeq" id="WP_012160308.1">
    <property type="nucleotide sequence ID" value="NC_009922.1"/>
</dbReference>
<dbReference type="GO" id="GO:0006508">
    <property type="term" value="P:proteolysis"/>
    <property type="evidence" value="ECO:0007669"/>
    <property type="project" value="UniProtKB-KW"/>
</dbReference>
<dbReference type="InterPro" id="IPR000905">
    <property type="entry name" value="Gcp-like_dom"/>
</dbReference>
<evidence type="ECO:0000313" key="2">
    <source>
        <dbReference type="EMBL" id="ABW20001.1"/>
    </source>
</evidence>
<dbReference type="Gene3D" id="3.30.420.40">
    <property type="match status" value="2"/>
</dbReference>
<accession>A8MJL9</accession>
<evidence type="ECO:0000259" key="1">
    <source>
        <dbReference type="Pfam" id="PF00814"/>
    </source>
</evidence>
<dbReference type="GO" id="GO:0008233">
    <property type="term" value="F:peptidase activity"/>
    <property type="evidence" value="ECO:0007669"/>
    <property type="project" value="UniProtKB-KW"/>
</dbReference>
<gene>
    <name evidence="2" type="ordered locus">Clos_2469</name>
</gene>
<dbReference type="SUPFAM" id="SSF53067">
    <property type="entry name" value="Actin-like ATPase domain"/>
    <property type="match status" value="2"/>
</dbReference>
<dbReference type="EMBL" id="CP000853">
    <property type="protein sequence ID" value="ABW20001.1"/>
    <property type="molecule type" value="Genomic_DNA"/>
</dbReference>
<dbReference type="GO" id="GO:0002949">
    <property type="term" value="P:tRNA threonylcarbamoyladenosine modification"/>
    <property type="evidence" value="ECO:0007669"/>
    <property type="project" value="InterPro"/>
</dbReference>
<dbReference type="CDD" id="cd24032">
    <property type="entry name" value="ASKHA_NBD_TsaB"/>
    <property type="match status" value="1"/>
</dbReference>
<dbReference type="InterPro" id="IPR022496">
    <property type="entry name" value="T6A_TsaB"/>
</dbReference>
<dbReference type="KEGG" id="aoe:Clos_2469"/>
<dbReference type="eggNOG" id="COG1214">
    <property type="taxonomic scope" value="Bacteria"/>
</dbReference>
<dbReference type="PANTHER" id="PTHR11735:SF11">
    <property type="entry name" value="TRNA THREONYLCARBAMOYLADENOSINE BIOSYNTHESIS PROTEIN TSAB"/>
    <property type="match status" value="1"/>
</dbReference>
<keyword evidence="2" id="KW-0645">Protease</keyword>